<evidence type="ECO:0000313" key="8">
    <source>
        <dbReference type="Proteomes" id="UP001165652"/>
    </source>
</evidence>
<gene>
    <name evidence="7" type="ORF">PQJ73_05005</name>
</gene>
<comment type="similarity">
    <text evidence="1 4">Belongs to the D-isomer specific 2-hydroxyacid dehydrogenase family.</text>
</comment>
<dbReference type="CDD" id="cd12173">
    <property type="entry name" value="PGDH_4"/>
    <property type="match status" value="1"/>
</dbReference>
<dbReference type="PROSITE" id="PS00670">
    <property type="entry name" value="D_2_HYDROXYACID_DH_2"/>
    <property type="match status" value="1"/>
</dbReference>
<dbReference type="InterPro" id="IPR050857">
    <property type="entry name" value="D-2-hydroxyacid_DH"/>
</dbReference>
<evidence type="ECO:0000256" key="2">
    <source>
        <dbReference type="ARBA" id="ARBA00023002"/>
    </source>
</evidence>
<protein>
    <submittedName>
        <fullName evidence="7">Hydroxyacid dehydrogenase</fullName>
    </submittedName>
</protein>
<dbReference type="Proteomes" id="UP001165652">
    <property type="component" value="Unassembled WGS sequence"/>
</dbReference>
<dbReference type="InterPro" id="IPR029753">
    <property type="entry name" value="D-isomer_DH_CS"/>
</dbReference>
<evidence type="ECO:0000313" key="7">
    <source>
        <dbReference type="EMBL" id="MDC7785034.1"/>
    </source>
</evidence>
<reference evidence="7" key="1">
    <citation type="journal article" date="2023" name="Microbiol Resour">
        <title>Genome Sequences of Rhodoplanes serenus and Two Thermotolerant Strains, Rhodoplanes tepidamans and 'Rhodoplanes cryptolactis,' Further Refine the Genus.</title>
        <authorList>
            <person name="Rayyan A.A."/>
            <person name="Kyndt J.A."/>
        </authorList>
    </citation>
    <scope>NUCLEOTIDE SEQUENCE</scope>
    <source>
        <strain evidence="7">DSM 9987</strain>
    </source>
</reference>
<comment type="caution">
    <text evidence="7">The sequence shown here is derived from an EMBL/GenBank/DDBJ whole genome shotgun (WGS) entry which is preliminary data.</text>
</comment>
<dbReference type="Gene3D" id="3.40.50.720">
    <property type="entry name" value="NAD(P)-binding Rossmann-like Domain"/>
    <property type="match status" value="2"/>
</dbReference>
<accession>A0ABT5J5W4</accession>
<dbReference type="InterPro" id="IPR006140">
    <property type="entry name" value="D-isomer_DH_NAD-bd"/>
</dbReference>
<sequence length="320" mass="33667">MSFTVVTLGSQIANEGVALLRDAGASLVATEAFPSKDEMIAVLDRHRPDAVMVRLVPRLDEDVMRAAPTLKVIAKHGVGCDDIDVAAARRLGIPVMIATGCNAQSVAEHALAMMLALVKDLERQTALMRSGRFDKSLYRGRELRGMRLGLVGLGQIGRSFAAMAAAIGMVIEAYDPFAPDAAFVPPIARATDLDALLARADVVSLHCPLTETTRGLLGAREIGLIRPGAWLINTARGEVIDEAALAAALRSGAIAGAGIDSFAAEPPPADHPFLHLPNVIATPHVAGVTDDAKREVSLQTARNVLSVISGGAPDPRYLAR</sequence>
<evidence type="ECO:0000256" key="3">
    <source>
        <dbReference type="ARBA" id="ARBA00023027"/>
    </source>
</evidence>
<evidence type="ECO:0000259" key="6">
    <source>
        <dbReference type="Pfam" id="PF02826"/>
    </source>
</evidence>
<organism evidence="7 8">
    <name type="scientific">Rhodoplanes tepidamans</name>
    <name type="common">Rhodoplanes cryptolactis</name>
    <dbReference type="NCBI Taxonomy" id="200616"/>
    <lineage>
        <taxon>Bacteria</taxon>
        <taxon>Pseudomonadati</taxon>
        <taxon>Pseudomonadota</taxon>
        <taxon>Alphaproteobacteria</taxon>
        <taxon>Hyphomicrobiales</taxon>
        <taxon>Nitrobacteraceae</taxon>
        <taxon>Rhodoplanes</taxon>
    </lineage>
</organism>
<dbReference type="InterPro" id="IPR006139">
    <property type="entry name" value="D-isomer_2_OHA_DH_cat_dom"/>
</dbReference>
<evidence type="ECO:0000256" key="4">
    <source>
        <dbReference type="RuleBase" id="RU003719"/>
    </source>
</evidence>
<keyword evidence="2 4" id="KW-0560">Oxidoreductase</keyword>
<feature type="domain" description="D-isomer specific 2-hydroxyacid dehydrogenase catalytic" evidence="5">
    <location>
        <begin position="11"/>
        <end position="313"/>
    </location>
</feature>
<dbReference type="PANTHER" id="PTHR42789">
    <property type="entry name" value="D-ISOMER SPECIFIC 2-HYDROXYACID DEHYDROGENASE FAMILY PROTEIN (AFU_ORTHOLOGUE AFUA_6G10090)"/>
    <property type="match status" value="1"/>
</dbReference>
<evidence type="ECO:0000259" key="5">
    <source>
        <dbReference type="Pfam" id="PF00389"/>
    </source>
</evidence>
<dbReference type="SUPFAM" id="SSF51735">
    <property type="entry name" value="NAD(P)-binding Rossmann-fold domains"/>
    <property type="match status" value="1"/>
</dbReference>
<dbReference type="SUPFAM" id="SSF52283">
    <property type="entry name" value="Formate/glycerate dehydrogenase catalytic domain-like"/>
    <property type="match status" value="1"/>
</dbReference>
<reference evidence="7" key="2">
    <citation type="submission" date="2023-02" db="EMBL/GenBank/DDBJ databases">
        <authorList>
            <person name="Rayyan A."/>
            <person name="Meyer T."/>
            <person name="Kyndt J.A."/>
        </authorList>
    </citation>
    <scope>NUCLEOTIDE SEQUENCE</scope>
    <source>
        <strain evidence="7">DSM 9987</strain>
    </source>
</reference>
<dbReference type="RefSeq" id="WP_272775885.1">
    <property type="nucleotide sequence ID" value="NZ_JAQQLI010000005.1"/>
</dbReference>
<evidence type="ECO:0000256" key="1">
    <source>
        <dbReference type="ARBA" id="ARBA00005854"/>
    </source>
</evidence>
<keyword evidence="8" id="KW-1185">Reference proteome</keyword>
<keyword evidence="3" id="KW-0520">NAD</keyword>
<dbReference type="PANTHER" id="PTHR42789:SF1">
    <property type="entry name" value="D-ISOMER SPECIFIC 2-HYDROXYACID DEHYDROGENASE FAMILY PROTEIN (AFU_ORTHOLOGUE AFUA_6G10090)"/>
    <property type="match status" value="1"/>
</dbReference>
<dbReference type="Pfam" id="PF02826">
    <property type="entry name" value="2-Hacid_dh_C"/>
    <property type="match status" value="1"/>
</dbReference>
<dbReference type="Pfam" id="PF00389">
    <property type="entry name" value="2-Hacid_dh"/>
    <property type="match status" value="1"/>
</dbReference>
<dbReference type="InterPro" id="IPR036291">
    <property type="entry name" value="NAD(P)-bd_dom_sf"/>
</dbReference>
<name>A0ABT5J5W4_RHOTP</name>
<proteinExistence type="inferred from homology"/>
<dbReference type="EMBL" id="JAQQLI010000005">
    <property type="protein sequence ID" value="MDC7785034.1"/>
    <property type="molecule type" value="Genomic_DNA"/>
</dbReference>
<feature type="domain" description="D-isomer specific 2-hydroxyacid dehydrogenase NAD-binding" evidence="6">
    <location>
        <begin position="111"/>
        <end position="286"/>
    </location>
</feature>